<accession>A0A397SYF9</accession>
<feature type="compositionally biased region" description="Basic residues" evidence="1">
    <location>
        <begin position="80"/>
        <end position="92"/>
    </location>
</feature>
<dbReference type="EMBL" id="QKYT01000174">
    <property type="protein sequence ID" value="RIA90692.1"/>
    <property type="molecule type" value="Genomic_DNA"/>
</dbReference>
<proteinExistence type="predicted"/>
<keyword evidence="3" id="KW-1185">Reference proteome</keyword>
<reference evidence="2 3" key="1">
    <citation type="submission" date="2018-06" db="EMBL/GenBank/DDBJ databases">
        <title>Comparative genomics reveals the genomic features of Rhizophagus irregularis, R. cerebriforme, R. diaphanum and Gigaspora rosea, and their symbiotic lifestyle signature.</title>
        <authorList>
            <person name="Morin E."/>
            <person name="San Clemente H."/>
            <person name="Chen E.C.H."/>
            <person name="De La Providencia I."/>
            <person name="Hainaut M."/>
            <person name="Kuo A."/>
            <person name="Kohler A."/>
            <person name="Murat C."/>
            <person name="Tang N."/>
            <person name="Roy S."/>
            <person name="Loubradou J."/>
            <person name="Henrissat B."/>
            <person name="Grigoriev I.V."/>
            <person name="Corradi N."/>
            <person name="Roux C."/>
            <person name="Martin F.M."/>
        </authorList>
    </citation>
    <scope>NUCLEOTIDE SEQUENCE [LARGE SCALE GENOMIC DNA]</scope>
    <source>
        <strain evidence="2 3">DAOM 227022</strain>
    </source>
</reference>
<feature type="region of interest" description="Disordered" evidence="1">
    <location>
        <begin position="61"/>
        <end position="98"/>
    </location>
</feature>
<name>A0A397SYF9_9GLOM</name>
<sequence length="321" mass="37505">MKSKKNVDGIIALTQVKYLAECVKRLTNFQGLATNEDLPYGIPESSQVSCSQEEPIIINLDEDTEKTNSNKNTKEAEKRYQRKKANSNKFAKRTISDNNTTEAISDKAKGKILVQSSNMPKELDEMLRINKQDLVNSFIIPSIMNNINSNVFPITEEIIYGILHSLHRHRCEEYLRKNLLLIKKNFKEQESIRTSDKRKKRAKTIKYLQLIKDPLIKKFNDLQSIIDSNLYHSPEESETDPETEKNKIIVKDLKWRSLTLRSLLRDYIDQLRAKWSNNELADHSHDVANNVLFILSKIYDNEYDAHIEEEEMKKEEEKMEE</sequence>
<comment type="caution">
    <text evidence="2">The sequence shown here is derived from an EMBL/GenBank/DDBJ whole genome shotgun (WGS) entry which is preliminary data.</text>
</comment>
<evidence type="ECO:0000313" key="3">
    <source>
        <dbReference type="Proteomes" id="UP000265703"/>
    </source>
</evidence>
<feature type="compositionally biased region" description="Basic and acidic residues" evidence="1">
    <location>
        <begin position="65"/>
        <end position="79"/>
    </location>
</feature>
<organism evidence="2 3">
    <name type="scientific">Glomus cerebriforme</name>
    <dbReference type="NCBI Taxonomy" id="658196"/>
    <lineage>
        <taxon>Eukaryota</taxon>
        <taxon>Fungi</taxon>
        <taxon>Fungi incertae sedis</taxon>
        <taxon>Mucoromycota</taxon>
        <taxon>Glomeromycotina</taxon>
        <taxon>Glomeromycetes</taxon>
        <taxon>Glomerales</taxon>
        <taxon>Glomeraceae</taxon>
        <taxon>Glomus</taxon>
    </lineage>
</organism>
<evidence type="ECO:0000256" key="1">
    <source>
        <dbReference type="SAM" id="MobiDB-lite"/>
    </source>
</evidence>
<dbReference type="Proteomes" id="UP000265703">
    <property type="component" value="Unassembled WGS sequence"/>
</dbReference>
<dbReference type="AlphaFoldDB" id="A0A397SYF9"/>
<dbReference type="OrthoDB" id="2445023at2759"/>
<dbReference type="STRING" id="658196.A0A397SYF9"/>
<protein>
    <submittedName>
        <fullName evidence="2">Uncharacterized protein</fullName>
    </submittedName>
</protein>
<gene>
    <name evidence="2" type="ORF">C1645_823070</name>
</gene>
<evidence type="ECO:0000313" key="2">
    <source>
        <dbReference type="EMBL" id="RIA90692.1"/>
    </source>
</evidence>